<reference evidence="1 2" key="1">
    <citation type="submission" date="2020-08" db="EMBL/GenBank/DDBJ databases">
        <title>Oceanospirillum sp. nov. isolated from marine sediment.</title>
        <authorList>
            <person name="Ji X."/>
        </authorList>
    </citation>
    <scope>NUCLEOTIDE SEQUENCE [LARGE SCALE GENOMIC DNA]</scope>
    <source>
        <strain evidence="1 2">D5</strain>
    </source>
</reference>
<dbReference type="RefSeq" id="WP_182807606.1">
    <property type="nucleotide sequence ID" value="NZ_JACJFM010000004.1"/>
</dbReference>
<dbReference type="Proteomes" id="UP000565262">
    <property type="component" value="Unassembled WGS sequence"/>
</dbReference>
<sequence>MTTPNNEPFLQDVACHQLTVHQKDRLYRHLSFSDGTQDKAFSITTWPYHLCISGDMGCYVFSVSQDMCAFMHSDSPQLRHDPEYLASNLTAPHSDDQSVRVFDYAPVHQAIQEAFHNRFDGSDDDPDWIEALQEQIEDEFLSCTDRHELMEALQFWDADTTGLDLLGLAQSKVHYRLSDCFIWCCQAVHWGIHQYYQQVVSAPASA</sequence>
<keyword evidence="2" id="KW-1185">Reference proteome</keyword>
<organism evidence="1 2">
    <name type="scientific">Oceanospirillum sediminis</name>
    <dbReference type="NCBI Taxonomy" id="2760088"/>
    <lineage>
        <taxon>Bacteria</taxon>
        <taxon>Pseudomonadati</taxon>
        <taxon>Pseudomonadota</taxon>
        <taxon>Gammaproteobacteria</taxon>
        <taxon>Oceanospirillales</taxon>
        <taxon>Oceanospirillaceae</taxon>
        <taxon>Oceanospirillum</taxon>
    </lineage>
</organism>
<protein>
    <submittedName>
        <fullName evidence="1">Uncharacterized protein</fullName>
    </submittedName>
</protein>
<proteinExistence type="predicted"/>
<comment type="caution">
    <text evidence="1">The sequence shown here is derived from an EMBL/GenBank/DDBJ whole genome shotgun (WGS) entry which is preliminary data.</text>
</comment>
<dbReference type="AlphaFoldDB" id="A0A839INF8"/>
<evidence type="ECO:0000313" key="2">
    <source>
        <dbReference type="Proteomes" id="UP000565262"/>
    </source>
</evidence>
<evidence type="ECO:0000313" key="1">
    <source>
        <dbReference type="EMBL" id="MBB1485816.1"/>
    </source>
</evidence>
<accession>A0A839INF8</accession>
<name>A0A839INF8_9GAMM</name>
<gene>
    <name evidence="1" type="ORF">H4O21_04215</name>
</gene>
<dbReference type="EMBL" id="JACJFM010000004">
    <property type="protein sequence ID" value="MBB1485816.1"/>
    <property type="molecule type" value="Genomic_DNA"/>
</dbReference>